<evidence type="ECO:0000313" key="6">
    <source>
        <dbReference type="EMBL" id="KAH8019492.1"/>
    </source>
</evidence>
<dbReference type="PANTHER" id="PTHR21545">
    <property type="entry name" value="TRANSCRIPTION FACTOR MLR1/2"/>
    <property type="match status" value="1"/>
</dbReference>
<dbReference type="VEuPathDB" id="VectorBase:LOC119175629"/>
<evidence type="ECO:0000256" key="2">
    <source>
        <dbReference type="ARBA" id="ARBA00023125"/>
    </source>
</evidence>
<dbReference type="GO" id="GO:0003677">
    <property type="term" value="F:DNA binding"/>
    <property type="evidence" value="ECO:0007669"/>
    <property type="project" value="UniProtKB-KW"/>
</dbReference>
<keyword evidence="3" id="KW-0804">Transcription</keyword>
<keyword evidence="7" id="KW-1185">Reference proteome</keyword>
<name>A0A9J6DBG3_RHIMP</name>
<reference evidence="6" key="2">
    <citation type="submission" date="2021-09" db="EMBL/GenBank/DDBJ databases">
        <authorList>
            <person name="Jia N."/>
            <person name="Wang J."/>
            <person name="Shi W."/>
            <person name="Du L."/>
            <person name="Sun Y."/>
            <person name="Zhan W."/>
            <person name="Jiang J."/>
            <person name="Wang Q."/>
            <person name="Zhang B."/>
            <person name="Ji P."/>
            <person name="Sakyi L.B."/>
            <person name="Cui X."/>
            <person name="Yuan T."/>
            <person name="Jiang B."/>
            <person name="Yang W."/>
            <person name="Lam T.T.-Y."/>
            <person name="Chang Q."/>
            <person name="Ding S."/>
            <person name="Wang X."/>
            <person name="Zhu J."/>
            <person name="Ruan X."/>
            <person name="Zhao L."/>
            <person name="Wei J."/>
            <person name="Que T."/>
            <person name="Du C."/>
            <person name="Cheng J."/>
            <person name="Dai P."/>
            <person name="Han X."/>
            <person name="Huang E."/>
            <person name="Gao Y."/>
            <person name="Liu J."/>
            <person name="Shao H."/>
            <person name="Ye R."/>
            <person name="Li L."/>
            <person name="Wei W."/>
            <person name="Wang X."/>
            <person name="Wang C."/>
            <person name="Huo Q."/>
            <person name="Li W."/>
            <person name="Guo W."/>
            <person name="Chen H."/>
            <person name="Chen S."/>
            <person name="Zhou L."/>
            <person name="Zhou L."/>
            <person name="Ni X."/>
            <person name="Tian J."/>
            <person name="Zhou Y."/>
            <person name="Sheng Y."/>
            <person name="Liu T."/>
            <person name="Pan Y."/>
            <person name="Xia L."/>
            <person name="Li J."/>
            <person name="Zhao F."/>
            <person name="Cao W."/>
        </authorList>
    </citation>
    <scope>NUCLEOTIDE SEQUENCE</scope>
    <source>
        <strain evidence="6">Rmic-2018</strain>
        <tissue evidence="6">Larvae</tissue>
    </source>
</reference>
<organism evidence="6 7">
    <name type="scientific">Rhipicephalus microplus</name>
    <name type="common">Cattle tick</name>
    <name type="synonym">Boophilus microplus</name>
    <dbReference type="NCBI Taxonomy" id="6941"/>
    <lineage>
        <taxon>Eukaryota</taxon>
        <taxon>Metazoa</taxon>
        <taxon>Ecdysozoa</taxon>
        <taxon>Arthropoda</taxon>
        <taxon>Chelicerata</taxon>
        <taxon>Arachnida</taxon>
        <taxon>Acari</taxon>
        <taxon>Parasitiformes</taxon>
        <taxon>Ixodida</taxon>
        <taxon>Ixodoidea</taxon>
        <taxon>Ixodidae</taxon>
        <taxon>Rhipicephalinae</taxon>
        <taxon>Rhipicephalus</taxon>
        <taxon>Boophilus</taxon>
    </lineage>
</organism>
<protein>
    <submittedName>
        <fullName evidence="6">Uncharacterized protein</fullName>
    </submittedName>
</protein>
<feature type="region of interest" description="Disordered" evidence="5">
    <location>
        <begin position="76"/>
        <end position="153"/>
    </location>
</feature>
<evidence type="ECO:0000313" key="7">
    <source>
        <dbReference type="Proteomes" id="UP000821866"/>
    </source>
</evidence>
<dbReference type="AlphaFoldDB" id="A0A9J6DBG3"/>
<keyword evidence="4" id="KW-0539">Nucleus</keyword>
<dbReference type="GO" id="GO:0005634">
    <property type="term" value="C:nucleus"/>
    <property type="evidence" value="ECO:0007669"/>
    <property type="project" value="TreeGrafter"/>
</dbReference>
<keyword evidence="1" id="KW-0805">Transcription regulation</keyword>
<feature type="compositionally biased region" description="Polar residues" evidence="5">
    <location>
        <begin position="102"/>
        <end position="111"/>
    </location>
</feature>
<accession>A0A9J6DBG3</accession>
<reference evidence="6" key="1">
    <citation type="journal article" date="2020" name="Cell">
        <title>Large-Scale Comparative Analyses of Tick Genomes Elucidate Their Genetic Diversity and Vector Capacities.</title>
        <authorList>
            <consortium name="Tick Genome and Microbiome Consortium (TIGMIC)"/>
            <person name="Jia N."/>
            <person name="Wang J."/>
            <person name="Shi W."/>
            <person name="Du L."/>
            <person name="Sun Y."/>
            <person name="Zhan W."/>
            <person name="Jiang J.F."/>
            <person name="Wang Q."/>
            <person name="Zhang B."/>
            <person name="Ji P."/>
            <person name="Bell-Sakyi L."/>
            <person name="Cui X.M."/>
            <person name="Yuan T.T."/>
            <person name="Jiang B.G."/>
            <person name="Yang W.F."/>
            <person name="Lam T.T."/>
            <person name="Chang Q.C."/>
            <person name="Ding S.J."/>
            <person name="Wang X.J."/>
            <person name="Zhu J.G."/>
            <person name="Ruan X.D."/>
            <person name="Zhao L."/>
            <person name="Wei J.T."/>
            <person name="Ye R.Z."/>
            <person name="Que T.C."/>
            <person name="Du C.H."/>
            <person name="Zhou Y.H."/>
            <person name="Cheng J.X."/>
            <person name="Dai P.F."/>
            <person name="Guo W.B."/>
            <person name="Han X.H."/>
            <person name="Huang E.J."/>
            <person name="Li L.F."/>
            <person name="Wei W."/>
            <person name="Gao Y.C."/>
            <person name="Liu J.Z."/>
            <person name="Shao H.Z."/>
            <person name="Wang X."/>
            <person name="Wang C.C."/>
            <person name="Yang T.C."/>
            <person name="Huo Q.B."/>
            <person name="Li W."/>
            <person name="Chen H.Y."/>
            <person name="Chen S.E."/>
            <person name="Zhou L.G."/>
            <person name="Ni X.B."/>
            <person name="Tian J.H."/>
            <person name="Sheng Y."/>
            <person name="Liu T."/>
            <person name="Pan Y.S."/>
            <person name="Xia L.Y."/>
            <person name="Li J."/>
            <person name="Zhao F."/>
            <person name="Cao W.C."/>
        </authorList>
    </citation>
    <scope>NUCLEOTIDE SEQUENCE</scope>
    <source>
        <strain evidence="6">Rmic-2018</strain>
    </source>
</reference>
<dbReference type="EMBL" id="JABSTU010000010">
    <property type="protein sequence ID" value="KAH8019492.1"/>
    <property type="molecule type" value="Genomic_DNA"/>
</dbReference>
<evidence type="ECO:0000256" key="4">
    <source>
        <dbReference type="ARBA" id="ARBA00023242"/>
    </source>
</evidence>
<dbReference type="GO" id="GO:0006357">
    <property type="term" value="P:regulation of transcription by RNA polymerase II"/>
    <property type="evidence" value="ECO:0007669"/>
    <property type="project" value="TreeGrafter"/>
</dbReference>
<proteinExistence type="predicted"/>
<sequence length="171" mass="19593">MAECPLARCAQERRAFRKEFQRWSRDMLFVIGLERVAEEMMGSKRWNRMTQLENALEEQFQLTDWVPDQVCYFCDAQRLPEPPGPPSDYSSFKSFQMDLDEQSTGSDQASGSPEPPDEQPLDLSLHSRPTNQDEEEIRGAKPNNLKNLLEPERISNIEPRCGGLVAKELGC</sequence>
<keyword evidence="2" id="KW-0238">DNA-binding</keyword>
<evidence type="ECO:0000256" key="1">
    <source>
        <dbReference type="ARBA" id="ARBA00023015"/>
    </source>
</evidence>
<dbReference type="Proteomes" id="UP000821866">
    <property type="component" value="Chromosome 8"/>
</dbReference>
<evidence type="ECO:0000256" key="5">
    <source>
        <dbReference type="SAM" id="MobiDB-lite"/>
    </source>
</evidence>
<comment type="caution">
    <text evidence="6">The sequence shown here is derived from an EMBL/GenBank/DDBJ whole genome shotgun (WGS) entry which is preliminary data.</text>
</comment>
<gene>
    <name evidence="6" type="ORF">HPB51_019831</name>
</gene>
<evidence type="ECO:0000256" key="3">
    <source>
        <dbReference type="ARBA" id="ARBA00023163"/>
    </source>
</evidence>
<dbReference type="PANTHER" id="PTHR21545:SF13">
    <property type="entry name" value="ECDYSONE-INDUCED PROTEIN 93F, ISOFORM C"/>
    <property type="match status" value="1"/>
</dbReference>